<comment type="caution">
    <text evidence="1">The sequence shown here is derived from an EMBL/GenBank/DDBJ whole genome shotgun (WGS) entry which is preliminary data.</text>
</comment>
<gene>
    <name evidence="1" type="ORF">LCGC14_2802040</name>
</gene>
<reference evidence="1" key="1">
    <citation type="journal article" date="2015" name="Nature">
        <title>Complex archaea that bridge the gap between prokaryotes and eukaryotes.</title>
        <authorList>
            <person name="Spang A."/>
            <person name="Saw J.H."/>
            <person name="Jorgensen S.L."/>
            <person name="Zaremba-Niedzwiedzka K."/>
            <person name="Martijn J."/>
            <person name="Lind A.E."/>
            <person name="van Eijk R."/>
            <person name="Schleper C."/>
            <person name="Guy L."/>
            <person name="Ettema T.J."/>
        </authorList>
    </citation>
    <scope>NUCLEOTIDE SEQUENCE</scope>
</reference>
<accession>A0A0F9BDT0</accession>
<organism evidence="1">
    <name type="scientific">marine sediment metagenome</name>
    <dbReference type="NCBI Taxonomy" id="412755"/>
    <lineage>
        <taxon>unclassified sequences</taxon>
        <taxon>metagenomes</taxon>
        <taxon>ecological metagenomes</taxon>
    </lineage>
</organism>
<sequence>MTPTHEAKPNAYVDYVDAATGEFIKGREFIDPYMRIEKGRLIMGYACGAPNHLGWEQLRRKARGA</sequence>
<protein>
    <submittedName>
        <fullName evidence="1">Uncharacterized protein</fullName>
    </submittedName>
</protein>
<proteinExistence type="predicted"/>
<evidence type="ECO:0000313" key="1">
    <source>
        <dbReference type="EMBL" id="KKK82571.1"/>
    </source>
</evidence>
<name>A0A0F9BDT0_9ZZZZ</name>
<dbReference type="EMBL" id="LAZR01052609">
    <property type="protein sequence ID" value="KKK82571.1"/>
    <property type="molecule type" value="Genomic_DNA"/>
</dbReference>
<dbReference type="AlphaFoldDB" id="A0A0F9BDT0"/>